<evidence type="ECO:0000256" key="1">
    <source>
        <dbReference type="SAM" id="Phobius"/>
    </source>
</evidence>
<name>A0A2V2ZV49_9BACI</name>
<protein>
    <submittedName>
        <fullName evidence="2">Uncharacterized protein</fullName>
    </submittedName>
</protein>
<keyword evidence="1" id="KW-0812">Transmembrane</keyword>
<dbReference type="AlphaFoldDB" id="A0A2V2ZV49"/>
<reference evidence="2 3" key="1">
    <citation type="submission" date="2018-05" db="EMBL/GenBank/DDBJ databases">
        <title>Freshwater and sediment microbial communities from various areas in North America, analyzing microbe dynamics in response to fracking.</title>
        <authorList>
            <person name="Lamendella R."/>
        </authorList>
    </citation>
    <scope>NUCLEOTIDE SEQUENCE [LARGE SCALE GENOMIC DNA]</scope>
    <source>
        <strain evidence="2 3">15_TX</strain>
    </source>
</reference>
<keyword evidence="1" id="KW-1133">Transmembrane helix</keyword>
<keyword evidence="1" id="KW-0472">Membrane</keyword>
<feature type="transmembrane region" description="Helical" evidence="1">
    <location>
        <begin position="54"/>
        <end position="76"/>
    </location>
</feature>
<dbReference type="OrthoDB" id="2454425at2"/>
<dbReference type="EMBL" id="QGTW01000006">
    <property type="protein sequence ID" value="PWW28296.1"/>
    <property type="molecule type" value="Genomic_DNA"/>
</dbReference>
<organism evidence="2 3">
    <name type="scientific">Cytobacillus oceanisediminis</name>
    <dbReference type="NCBI Taxonomy" id="665099"/>
    <lineage>
        <taxon>Bacteria</taxon>
        <taxon>Bacillati</taxon>
        <taxon>Bacillota</taxon>
        <taxon>Bacilli</taxon>
        <taxon>Bacillales</taxon>
        <taxon>Bacillaceae</taxon>
        <taxon>Cytobacillus</taxon>
    </lineage>
</organism>
<comment type="caution">
    <text evidence="2">The sequence shown here is derived from an EMBL/GenBank/DDBJ whole genome shotgun (WGS) entry which is preliminary data.</text>
</comment>
<dbReference type="RefSeq" id="WP_110065156.1">
    <property type="nucleotide sequence ID" value="NZ_QGTW01000006.1"/>
</dbReference>
<sequence length="88" mass="9428">MNRILLLSFLALLTATLAFKGVDLWSLGTNVDGDGIGIHFMGFEINDRVPKASIPVYAIGFLASSLVTLLIGIVLIGGKFRGAENETY</sequence>
<evidence type="ECO:0000313" key="2">
    <source>
        <dbReference type="EMBL" id="PWW28296.1"/>
    </source>
</evidence>
<gene>
    <name evidence="2" type="ORF">DFO73_106112</name>
</gene>
<accession>A0A2V2ZV49</accession>
<evidence type="ECO:0000313" key="3">
    <source>
        <dbReference type="Proteomes" id="UP000247150"/>
    </source>
</evidence>
<proteinExistence type="predicted"/>
<dbReference type="Proteomes" id="UP000247150">
    <property type="component" value="Unassembled WGS sequence"/>
</dbReference>